<dbReference type="GO" id="GO:0004540">
    <property type="term" value="F:RNA nuclease activity"/>
    <property type="evidence" value="ECO:0007669"/>
    <property type="project" value="InterPro"/>
</dbReference>
<gene>
    <name evidence="1" type="ORF">C7K55_03735</name>
</gene>
<name>A0A2P7MZB6_9CYAN</name>
<organism evidence="1 2">
    <name type="scientific">Cyanobium usitatum str. Tous</name>
    <dbReference type="NCBI Taxonomy" id="2116684"/>
    <lineage>
        <taxon>Bacteria</taxon>
        <taxon>Bacillati</taxon>
        <taxon>Cyanobacteriota</taxon>
        <taxon>Cyanophyceae</taxon>
        <taxon>Synechococcales</taxon>
        <taxon>Prochlorococcaceae</taxon>
        <taxon>Cyanobium</taxon>
    </lineage>
</organism>
<dbReference type="Proteomes" id="UP000243002">
    <property type="component" value="Unassembled WGS sequence"/>
</dbReference>
<proteinExistence type="predicted"/>
<evidence type="ECO:0000313" key="1">
    <source>
        <dbReference type="EMBL" id="PSJ06568.1"/>
    </source>
</evidence>
<dbReference type="InterPro" id="IPR021679">
    <property type="entry name" value="Toxin_endonuclease_YhaV"/>
</dbReference>
<dbReference type="EMBL" id="PXXO01000003">
    <property type="protein sequence ID" value="PSJ06568.1"/>
    <property type="molecule type" value="Genomic_DNA"/>
</dbReference>
<dbReference type="OrthoDB" id="515905at2"/>
<dbReference type="GO" id="GO:0110001">
    <property type="term" value="C:toxin-antitoxin complex"/>
    <property type="evidence" value="ECO:0007669"/>
    <property type="project" value="InterPro"/>
</dbReference>
<dbReference type="Pfam" id="PF11663">
    <property type="entry name" value="Toxin_YhaV"/>
    <property type="match status" value="1"/>
</dbReference>
<dbReference type="RefSeq" id="WP_106502074.1">
    <property type="nucleotide sequence ID" value="NZ_PXXO01000003.1"/>
</dbReference>
<protein>
    <submittedName>
        <fullName evidence="1">Toxin</fullName>
    </submittedName>
</protein>
<sequence>MINGWTLYAHPLFLDQLDALIAEVDALRAKDPQGYGSKNASKRLAAITRLMLQDIPQDPSRKEYQQGSTLGAAHRHWRRAKFFQQYRLFFRFHTRSRLIVLGWVNDTDTKRAYGSKSDAYRVFQSMLASGHPPDDWGQLLQEATQAAERLQQLRHRLP</sequence>
<keyword evidence="2" id="KW-1185">Reference proteome</keyword>
<evidence type="ECO:0000313" key="2">
    <source>
        <dbReference type="Proteomes" id="UP000243002"/>
    </source>
</evidence>
<accession>A0A2P7MZB6</accession>
<dbReference type="AlphaFoldDB" id="A0A2P7MZB6"/>
<comment type="caution">
    <text evidence="1">The sequence shown here is derived from an EMBL/GenBank/DDBJ whole genome shotgun (WGS) entry which is preliminary data.</text>
</comment>
<reference evidence="1 2" key="1">
    <citation type="journal article" date="2018" name="Environ. Microbiol.">
        <title>Ecological and genomic features of two widespread freshwater picocyanobacteria.</title>
        <authorList>
            <person name="Cabello-Yeves P.J."/>
            <person name="Picazo A."/>
            <person name="Camacho A."/>
            <person name="Callieri C."/>
            <person name="Rosselli R."/>
            <person name="Roda-Garcia J.J."/>
            <person name="Coutinho F.H."/>
            <person name="Rodriguez-Valera F."/>
        </authorList>
    </citation>
    <scope>NUCLEOTIDE SEQUENCE [LARGE SCALE GENOMIC DNA]</scope>
    <source>
        <strain evidence="1 2">Tous</strain>
    </source>
</reference>